<reference evidence="3" key="1">
    <citation type="submission" date="2020-01" db="EMBL/GenBank/DDBJ databases">
        <authorList>
            <person name="Rat A."/>
        </authorList>
    </citation>
    <scope>NUCLEOTIDE SEQUENCE</scope>
    <source>
        <strain evidence="3">LMG 31228</strain>
    </source>
</reference>
<dbReference type="GO" id="GO:0015288">
    <property type="term" value="F:porin activity"/>
    <property type="evidence" value="ECO:0007669"/>
    <property type="project" value="InterPro"/>
</dbReference>
<dbReference type="EMBL" id="JAAEDL010000050">
    <property type="protein sequence ID" value="MBR0684011.1"/>
    <property type="molecule type" value="Genomic_DNA"/>
</dbReference>
<reference evidence="3" key="2">
    <citation type="journal article" date="2021" name="Syst. Appl. Microbiol.">
        <title>Roseomonas hellenica sp. nov., isolated from roots of wild-growing Alkanna tinctoria.</title>
        <authorList>
            <person name="Rat A."/>
            <person name="Naranjo H.D."/>
            <person name="Lebbe L."/>
            <person name="Cnockaert M."/>
            <person name="Krigas N."/>
            <person name="Grigoriadou K."/>
            <person name="Maloupa E."/>
            <person name="Willems A."/>
        </authorList>
    </citation>
    <scope>NUCLEOTIDE SEQUENCE</scope>
    <source>
        <strain evidence="3">LMG 31228</strain>
    </source>
</reference>
<name>A0A9X9XJX5_9PROT</name>
<dbReference type="Pfam" id="PF04966">
    <property type="entry name" value="OprB"/>
    <property type="match status" value="1"/>
</dbReference>
<dbReference type="InterPro" id="IPR052932">
    <property type="entry name" value="OprB_Porin"/>
</dbReference>
<dbReference type="GO" id="GO:0016020">
    <property type="term" value="C:membrane"/>
    <property type="evidence" value="ECO:0007669"/>
    <property type="project" value="InterPro"/>
</dbReference>
<dbReference type="InterPro" id="IPR007049">
    <property type="entry name" value="Carb-sel_porin_OprB"/>
</dbReference>
<dbReference type="Gene3D" id="2.40.160.180">
    <property type="entry name" value="Carbohydrate-selective porin OprB"/>
    <property type="match status" value="1"/>
</dbReference>
<dbReference type="AlphaFoldDB" id="A0A9X9XJX5"/>
<sequence length="440" mass="45661">MRLDHSAAAALLAALLLSPGIAGAEEPPDCAEGFALTPGLCLSTEVTVDAIANLRGGIRRGVAGIGQVWSELDADLGTLAGLDGWSARVSVIGVLGRQPSATLTGGLAPASNIEAVSTVRLFELWAERSFGAWGSIRFGQLAADGEFAVADPASTLVNGTFGWPVALATGRGGGGPAYPLAAPGIRLALGDPQDGTGLRLGLFSGNPGGRYGDGTDPQQHNRYGITFSTAGGALVLAEAVTGAAPPEPGGHRPWVLKLGGWFHNGGFDSPRYDENGLSLADPASNGVPRRYDNSYGAFGVAEAILWREDDTQIAVFVRGFAQPADRNTVALQLDAGLALRGPFGRAEDTATLGVSWARIGSAARGYDRDLAVFGDPVPVRSHETVIEVNYDAAVVPERLFLRPFVQGLFNPAGGAPDERRGATRSMPDSLLVGLRAVTRF</sequence>
<dbReference type="RefSeq" id="WP_211849732.1">
    <property type="nucleotide sequence ID" value="NZ_JAAEDL010000050.1"/>
</dbReference>
<feature type="chain" id="PRO_5041014833" evidence="2">
    <location>
        <begin position="25"/>
        <end position="440"/>
    </location>
</feature>
<gene>
    <name evidence="3" type="ORF">GXW74_26320</name>
</gene>
<organism evidence="3 4">
    <name type="scientific">Neoroseomonas eburnea</name>
    <dbReference type="NCBI Taxonomy" id="1346889"/>
    <lineage>
        <taxon>Bacteria</taxon>
        <taxon>Pseudomonadati</taxon>
        <taxon>Pseudomonadota</taxon>
        <taxon>Alphaproteobacteria</taxon>
        <taxon>Acetobacterales</taxon>
        <taxon>Acetobacteraceae</taxon>
        <taxon>Neoroseomonas</taxon>
    </lineage>
</organism>
<dbReference type="GO" id="GO:0008643">
    <property type="term" value="P:carbohydrate transport"/>
    <property type="evidence" value="ECO:0007669"/>
    <property type="project" value="InterPro"/>
</dbReference>
<protein>
    <submittedName>
        <fullName evidence="3">Carbohydrate porin</fullName>
    </submittedName>
</protein>
<comment type="similarity">
    <text evidence="1 2">Belongs to the OprB family.</text>
</comment>
<dbReference type="PANTHER" id="PTHR37944:SF1">
    <property type="entry name" value="PORIN B"/>
    <property type="match status" value="1"/>
</dbReference>
<dbReference type="Proteomes" id="UP001138709">
    <property type="component" value="Unassembled WGS sequence"/>
</dbReference>
<feature type="signal peptide" evidence="2">
    <location>
        <begin position="1"/>
        <end position="24"/>
    </location>
</feature>
<dbReference type="InterPro" id="IPR038673">
    <property type="entry name" value="OprB_sf"/>
</dbReference>
<keyword evidence="2" id="KW-0732">Signal</keyword>
<dbReference type="PANTHER" id="PTHR37944">
    <property type="entry name" value="PORIN B"/>
    <property type="match status" value="1"/>
</dbReference>
<evidence type="ECO:0000313" key="3">
    <source>
        <dbReference type="EMBL" id="MBR0684011.1"/>
    </source>
</evidence>
<accession>A0A9X9XJX5</accession>
<comment type="caution">
    <text evidence="3">The sequence shown here is derived from an EMBL/GenBank/DDBJ whole genome shotgun (WGS) entry which is preliminary data.</text>
</comment>
<evidence type="ECO:0000256" key="1">
    <source>
        <dbReference type="ARBA" id="ARBA00008769"/>
    </source>
</evidence>
<proteinExistence type="inferred from homology"/>
<keyword evidence="4" id="KW-1185">Reference proteome</keyword>
<evidence type="ECO:0000313" key="4">
    <source>
        <dbReference type="Proteomes" id="UP001138709"/>
    </source>
</evidence>
<evidence type="ECO:0000256" key="2">
    <source>
        <dbReference type="RuleBase" id="RU363072"/>
    </source>
</evidence>